<dbReference type="EMBL" id="LAZR01006914">
    <property type="protein sequence ID" value="KKM88786.1"/>
    <property type="molecule type" value="Genomic_DNA"/>
</dbReference>
<evidence type="ECO:0008006" key="2">
    <source>
        <dbReference type="Google" id="ProtNLM"/>
    </source>
</evidence>
<reference evidence="1" key="1">
    <citation type="journal article" date="2015" name="Nature">
        <title>Complex archaea that bridge the gap between prokaryotes and eukaryotes.</title>
        <authorList>
            <person name="Spang A."/>
            <person name="Saw J.H."/>
            <person name="Jorgensen S.L."/>
            <person name="Zaremba-Niedzwiedzka K."/>
            <person name="Martijn J."/>
            <person name="Lind A.E."/>
            <person name="van Eijk R."/>
            <person name="Schleper C."/>
            <person name="Guy L."/>
            <person name="Ettema T.J."/>
        </authorList>
    </citation>
    <scope>NUCLEOTIDE SEQUENCE</scope>
</reference>
<dbReference type="Pfam" id="PF04883">
    <property type="entry name" value="HK97-gp10_like"/>
    <property type="match status" value="1"/>
</dbReference>
<accession>A0A0F9LNL5</accession>
<gene>
    <name evidence="1" type="ORF">LCGC14_1255330</name>
</gene>
<name>A0A0F9LNL5_9ZZZZ</name>
<organism evidence="1">
    <name type="scientific">marine sediment metagenome</name>
    <dbReference type="NCBI Taxonomy" id="412755"/>
    <lineage>
        <taxon>unclassified sequences</taxon>
        <taxon>metagenomes</taxon>
        <taxon>ecological metagenomes</taxon>
    </lineage>
</organism>
<sequence length="100" mass="11173">MPITEDNTGKFFKAVSSNVSSNLKKATLMVERDAKEFCLVDTSTLKRSITHEFPDEHTAIVGSNVEYAPFVELGTSKWAGKPFLRPALAKNMKEIKKLLK</sequence>
<dbReference type="InterPro" id="IPR010064">
    <property type="entry name" value="HK97-gp10_tail"/>
</dbReference>
<proteinExistence type="predicted"/>
<comment type="caution">
    <text evidence="1">The sequence shown here is derived from an EMBL/GenBank/DDBJ whole genome shotgun (WGS) entry which is preliminary data.</text>
</comment>
<evidence type="ECO:0000313" key="1">
    <source>
        <dbReference type="EMBL" id="KKM88786.1"/>
    </source>
</evidence>
<dbReference type="AlphaFoldDB" id="A0A0F9LNL5"/>
<protein>
    <recommendedName>
        <fullName evidence="2">HK97 gp10 family phage protein</fullName>
    </recommendedName>
</protein>